<dbReference type="Pfam" id="PF04255">
    <property type="entry name" value="DUF433"/>
    <property type="match status" value="1"/>
</dbReference>
<reference evidence="1 2" key="1">
    <citation type="submission" date="2022-10" db="EMBL/GenBank/DDBJ databases">
        <title>High-quality genome sequences of two octocoral-associated bacteria, Endozoicomonas euniceicola EF212 and Endozoicomonas gorgoniicola PS125.</title>
        <authorList>
            <person name="Chiou Y.-J."/>
            <person name="Chen Y.-H."/>
        </authorList>
    </citation>
    <scope>NUCLEOTIDE SEQUENCE [LARGE SCALE GENOMIC DNA]</scope>
    <source>
        <strain evidence="1 2">PS125</strain>
    </source>
</reference>
<dbReference type="Proteomes" id="UP001209854">
    <property type="component" value="Unassembled WGS sequence"/>
</dbReference>
<dbReference type="PANTHER" id="PTHR34849">
    <property type="entry name" value="SSL5025 PROTEIN"/>
    <property type="match status" value="1"/>
</dbReference>
<dbReference type="Gene3D" id="1.10.10.10">
    <property type="entry name" value="Winged helix-like DNA-binding domain superfamily/Winged helix DNA-binding domain"/>
    <property type="match status" value="1"/>
</dbReference>
<dbReference type="InterPro" id="IPR007367">
    <property type="entry name" value="DUF433"/>
</dbReference>
<accession>A0ABT3MV27</accession>
<dbReference type="PANTHER" id="PTHR34849:SF3">
    <property type="entry name" value="SSR2962 PROTEIN"/>
    <property type="match status" value="1"/>
</dbReference>
<protein>
    <submittedName>
        <fullName evidence="1">DUF433 domain-containing protein</fullName>
    </submittedName>
</protein>
<evidence type="ECO:0000313" key="1">
    <source>
        <dbReference type="EMBL" id="MCW7553239.1"/>
    </source>
</evidence>
<keyword evidence="2" id="KW-1185">Reference proteome</keyword>
<dbReference type="EMBL" id="JAPFCC010000001">
    <property type="protein sequence ID" value="MCW7553239.1"/>
    <property type="molecule type" value="Genomic_DNA"/>
</dbReference>
<gene>
    <name evidence="1" type="ORF">NX722_11430</name>
</gene>
<dbReference type="InterPro" id="IPR036388">
    <property type="entry name" value="WH-like_DNA-bd_sf"/>
</dbReference>
<dbReference type="RefSeq" id="WP_262568083.1">
    <property type="nucleotide sequence ID" value="NZ_JAPFCC010000001.1"/>
</dbReference>
<sequence length="79" mass="8669">MENVLMESADYRLYIEIDPGKRFGKPCIKGTRIAVADVLEMLASGMSEKEILQDHPNLSKEQIRAALLYASDSLGKGAA</sequence>
<comment type="caution">
    <text evidence="1">The sequence shown here is derived from an EMBL/GenBank/DDBJ whole genome shotgun (WGS) entry which is preliminary data.</text>
</comment>
<proteinExistence type="predicted"/>
<dbReference type="SUPFAM" id="SSF46689">
    <property type="entry name" value="Homeodomain-like"/>
    <property type="match status" value="1"/>
</dbReference>
<organism evidence="1 2">
    <name type="scientific">Endozoicomonas gorgoniicola</name>
    <dbReference type="NCBI Taxonomy" id="1234144"/>
    <lineage>
        <taxon>Bacteria</taxon>
        <taxon>Pseudomonadati</taxon>
        <taxon>Pseudomonadota</taxon>
        <taxon>Gammaproteobacteria</taxon>
        <taxon>Oceanospirillales</taxon>
        <taxon>Endozoicomonadaceae</taxon>
        <taxon>Endozoicomonas</taxon>
    </lineage>
</organism>
<name>A0ABT3MV27_9GAMM</name>
<evidence type="ECO:0000313" key="2">
    <source>
        <dbReference type="Proteomes" id="UP001209854"/>
    </source>
</evidence>
<dbReference type="InterPro" id="IPR009057">
    <property type="entry name" value="Homeodomain-like_sf"/>
</dbReference>